<keyword evidence="3" id="KW-1185">Reference proteome</keyword>
<gene>
    <name evidence="2" type="ORF">QE382_003804</name>
</gene>
<name>A0ABU0UAC6_9SPHI</name>
<dbReference type="CDD" id="cd04301">
    <property type="entry name" value="NAT_SF"/>
    <property type="match status" value="1"/>
</dbReference>
<feature type="domain" description="N-acetyltransferase" evidence="1">
    <location>
        <begin position="1"/>
        <end position="148"/>
    </location>
</feature>
<dbReference type="SUPFAM" id="SSF55729">
    <property type="entry name" value="Acyl-CoA N-acyltransferases (Nat)"/>
    <property type="match status" value="1"/>
</dbReference>
<reference evidence="2 3" key="1">
    <citation type="submission" date="2023-07" db="EMBL/GenBank/DDBJ databases">
        <title>Functional and genomic diversity of the sorghum phyllosphere microbiome.</title>
        <authorList>
            <person name="Shade A."/>
        </authorList>
    </citation>
    <scope>NUCLEOTIDE SEQUENCE [LARGE SCALE GENOMIC DNA]</scope>
    <source>
        <strain evidence="2 3">SORGH_AS_0892</strain>
    </source>
</reference>
<evidence type="ECO:0000313" key="3">
    <source>
        <dbReference type="Proteomes" id="UP001244640"/>
    </source>
</evidence>
<organism evidence="2 3">
    <name type="scientific">Sphingobacterium zeae</name>
    <dbReference type="NCBI Taxonomy" id="1776859"/>
    <lineage>
        <taxon>Bacteria</taxon>
        <taxon>Pseudomonadati</taxon>
        <taxon>Bacteroidota</taxon>
        <taxon>Sphingobacteriia</taxon>
        <taxon>Sphingobacteriales</taxon>
        <taxon>Sphingobacteriaceae</taxon>
        <taxon>Sphingobacterium</taxon>
    </lineage>
</organism>
<dbReference type="Proteomes" id="UP001244640">
    <property type="component" value="Unassembled WGS sequence"/>
</dbReference>
<dbReference type="RefSeq" id="WP_307187250.1">
    <property type="nucleotide sequence ID" value="NZ_JAUTBA010000001.1"/>
</dbReference>
<comment type="caution">
    <text evidence="2">The sequence shown here is derived from an EMBL/GenBank/DDBJ whole genome shotgun (WGS) entry which is preliminary data.</text>
</comment>
<accession>A0ABU0UAC6</accession>
<evidence type="ECO:0000313" key="2">
    <source>
        <dbReference type="EMBL" id="MDQ1151820.1"/>
    </source>
</evidence>
<dbReference type="InterPro" id="IPR000182">
    <property type="entry name" value="GNAT_dom"/>
</dbReference>
<evidence type="ECO:0000259" key="1">
    <source>
        <dbReference type="PROSITE" id="PS51186"/>
    </source>
</evidence>
<dbReference type="Gene3D" id="3.40.630.30">
    <property type="match status" value="1"/>
</dbReference>
<dbReference type="InterPro" id="IPR016181">
    <property type="entry name" value="Acyl_CoA_acyltransferase"/>
</dbReference>
<proteinExistence type="predicted"/>
<dbReference type="Pfam" id="PF13508">
    <property type="entry name" value="Acetyltransf_7"/>
    <property type="match status" value="1"/>
</dbReference>
<protein>
    <submittedName>
        <fullName evidence="2">GNAT family N-acyltransferase</fullName>
    </submittedName>
</protein>
<dbReference type="EMBL" id="JAUTBA010000001">
    <property type="protein sequence ID" value="MDQ1151820.1"/>
    <property type="molecule type" value="Genomic_DNA"/>
</dbReference>
<sequence length="151" mass="17017">MQIVQYTPDFREDCLAIFNSNLPKFFAADELELFEKFLDAVIPADYYVVLIDGRPVACGGIFFDNRNNEAGLAWGMVSVLYHKRGIGKLLTAFRIALLKKRYPDKMLKIETSQHTAGFYEKNGFSIVDIVPDGFSQGIDKYTMEMAPATGN</sequence>
<dbReference type="PROSITE" id="PS51186">
    <property type="entry name" value="GNAT"/>
    <property type="match status" value="1"/>
</dbReference>